<comment type="caution">
    <text evidence="1">The sequence shown here is derived from an EMBL/GenBank/DDBJ whole genome shotgun (WGS) entry which is preliminary data.</text>
</comment>
<accession>A0A150JFM5</accession>
<proteinExistence type="predicted"/>
<dbReference type="Proteomes" id="UP000092420">
    <property type="component" value="Unassembled WGS sequence"/>
</dbReference>
<evidence type="ECO:0000313" key="2">
    <source>
        <dbReference type="EMBL" id="KYC56932.1"/>
    </source>
</evidence>
<evidence type="ECO:0000313" key="1">
    <source>
        <dbReference type="EMBL" id="KYC54293.1"/>
    </source>
</evidence>
<sequence length="55" mass="6286">MRGNLSSMSETANIRVMPCQRSPDDVAYRVDDLGITMARISPPRELPKEERIPER</sequence>
<organism evidence="1 3">
    <name type="scientific">Candidatus Methanofastidiosum methylothiophilum</name>
    <dbReference type="NCBI Taxonomy" id="1705564"/>
    <lineage>
        <taxon>Archaea</taxon>
        <taxon>Methanobacteriati</taxon>
        <taxon>Methanobacteriota</taxon>
        <taxon>Stenosarchaea group</taxon>
        <taxon>Candidatus Methanofastidiosia</taxon>
        <taxon>Candidatus Methanofastidiosales</taxon>
        <taxon>Candidatus Methanofastidiosaceae</taxon>
        <taxon>Candidatus Methanofastidiosum</taxon>
    </lineage>
</organism>
<gene>
    <name evidence="1" type="ORF">AN188_01184</name>
    <name evidence="2" type="ORF">APG09_01259</name>
</gene>
<name>A0A150JAM5_9EURY</name>
<dbReference type="AlphaFoldDB" id="A0A150JAM5"/>
<accession>A0A150JAM5</accession>
<dbReference type="EMBL" id="LNJB01000015">
    <property type="protein sequence ID" value="KYC54293.1"/>
    <property type="molecule type" value="Genomic_DNA"/>
</dbReference>
<dbReference type="EMBL" id="LNJE01000015">
    <property type="protein sequence ID" value="KYC56932.1"/>
    <property type="molecule type" value="Genomic_DNA"/>
</dbReference>
<protein>
    <submittedName>
        <fullName evidence="1">Uncharacterized protein</fullName>
    </submittedName>
</protein>
<accession>A0A150JI67</accession>
<reference evidence="1 3" key="1">
    <citation type="journal article" date="2016" name="ISME J.">
        <title>Chasing the elusive Euryarchaeota class WSA2: genomes reveal a uniquely fastidious methyl-reducing methanogen.</title>
        <authorList>
            <person name="Nobu M.K."/>
            <person name="Narihiro T."/>
            <person name="Kuroda K."/>
            <person name="Mei R."/>
            <person name="Liu W.T."/>
        </authorList>
    </citation>
    <scope>NUCLEOTIDE SEQUENCE [LARGE SCALE GENOMIC DNA]</scope>
    <source>
        <strain evidence="1">ADurb1013_Bin02101</strain>
        <strain evidence="2">ADurb1213_Bin02801</strain>
    </source>
</reference>
<evidence type="ECO:0000313" key="3">
    <source>
        <dbReference type="Proteomes" id="UP000092420"/>
    </source>
</evidence>